<keyword evidence="2 3" id="KW-0808">Transferase</keyword>
<evidence type="ECO:0000313" key="6">
    <source>
        <dbReference type="RefSeq" id="XP_022741784.1"/>
    </source>
</evidence>
<name>A0A6P5YMN8_DURZI</name>
<dbReference type="RefSeq" id="XP_022741784.1">
    <property type="nucleotide sequence ID" value="XM_022886049.1"/>
</dbReference>
<dbReference type="SUPFAM" id="SSF52540">
    <property type="entry name" value="P-loop containing nucleoside triphosphate hydrolases"/>
    <property type="match status" value="1"/>
</dbReference>
<dbReference type="GO" id="GO:0008146">
    <property type="term" value="F:sulfotransferase activity"/>
    <property type="evidence" value="ECO:0007669"/>
    <property type="project" value="InterPro"/>
</dbReference>
<feature type="domain" description="Sulfotransferase" evidence="4">
    <location>
        <begin position="22"/>
        <end position="141"/>
    </location>
</feature>
<dbReference type="Proteomes" id="UP000515121">
    <property type="component" value="Unplaced"/>
</dbReference>
<dbReference type="EC" id="2.8.2.-" evidence="3"/>
<dbReference type="AlphaFoldDB" id="A0A6P5YMN8"/>
<keyword evidence="5" id="KW-1185">Reference proteome</keyword>
<dbReference type="KEGG" id="dzi:111293240"/>
<protein>
    <recommendedName>
        <fullName evidence="3">Sulfotransferase</fullName>
        <ecNumber evidence="3">2.8.2.-</ecNumber>
    </recommendedName>
</protein>
<sequence length="149" mass="17544">MLKFRKSNSIYIRPFQFQRNSQTKRNIYKRKSLFGPCWDHVIGHCKASLERPEKVMFLKYEDLLKDSVVYVKKLAGFMGYPFSLEEEETGAMERIVNLCRFENLTNLEVNNTGVQHLGQVINNKDFFRKGKVVDWSNYLNPIWQIASKG</sequence>
<dbReference type="Pfam" id="PF00685">
    <property type="entry name" value="Sulfotransfer_1"/>
    <property type="match status" value="1"/>
</dbReference>
<reference evidence="6" key="1">
    <citation type="submission" date="2025-08" db="UniProtKB">
        <authorList>
            <consortium name="RefSeq"/>
        </authorList>
    </citation>
    <scope>IDENTIFICATION</scope>
    <source>
        <tissue evidence="6">Fruit stalk</tissue>
    </source>
</reference>
<organism evidence="5 6">
    <name type="scientific">Durio zibethinus</name>
    <name type="common">Durian</name>
    <dbReference type="NCBI Taxonomy" id="66656"/>
    <lineage>
        <taxon>Eukaryota</taxon>
        <taxon>Viridiplantae</taxon>
        <taxon>Streptophyta</taxon>
        <taxon>Embryophyta</taxon>
        <taxon>Tracheophyta</taxon>
        <taxon>Spermatophyta</taxon>
        <taxon>Magnoliopsida</taxon>
        <taxon>eudicotyledons</taxon>
        <taxon>Gunneridae</taxon>
        <taxon>Pentapetalae</taxon>
        <taxon>rosids</taxon>
        <taxon>malvids</taxon>
        <taxon>Malvales</taxon>
        <taxon>Malvaceae</taxon>
        <taxon>Helicteroideae</taxon>
        <taxon>Durio</taxon>
    </lineage>
</organism>
<dbReference type="Gene3D" id="3.40.50.300">
    <property type="entry name" value="P-loop containing nucleotide triphosphate hydrolases"/>
    <property type="match status" value="1"/>
</dbReference>
<gene>
    <name evidence="6" type="primary">LOC111293240</name>
</gene>
<dbReference type="GeneID" id="111293240"/>
<evidence type="ECO:0000313" key="5">
    <source>
        <dbReference type="Proteomes" id="UP000515121"/>
    </source>
</evidence>
<dbReference type="InterPro" id="IPR027417">
    <property type="entry name" value="P-loop_NTPase"/>
</dbReference>
<accession>A0A6P5YMN8</accession>
<evidence type="ECO:0000256" key="3">
    <source>
        <dbReference type="RuleBase" id="RU361155"/>
    </source>
</evidence>
<dbReference type="OrthoDB" id="205623at2759"/>
<dbReference type="InterPro" id="IPR000863">
    <property type="entry name" value="Sulfotransferase_dom"/>
</dbReference>
<evidence type="ECO:0000259" key="4">
    <source>
        <dbReference type="Pfam" id="PF00685"/>
    </source>
</evidence>
<comment type="similarity">
    <text evidence="1 3">Belongs to the sulfotransferase 1 family.</text>
</comment>
<dbReference type="PANTHER" id="PTHR11783">
    <property type="entry name" value="SULFOTRANSFERASE SULT"/>
    <property type="match status" value="1"/>
</dbReference>
<evidence type="ECO:0000256" key="1">
    <source>
        <dbReference type="ARBA" id="ARBA00005771"/>
    </source>
</evidence>
<evidence type="ECO:0000256" key="2">
    <source>
        <dbReference type="ARBA" id="ARBA00022679"/>
    </source>
</evidence>
<proteinExistence type="inferred from homology"/>